<dbReference type="PANTHER" id="PTHR36307">
    <property type="entry name" value="FLAGELLA BASAL BODY P-RING FORMATION PROTEIN FLGA"/>
    <property type="match status" value="1"/>
</dbReference>
<dbReference type="GO" id="GO:0044780">
    <property type="term" value="P:bacterial-type flagellum assembly"/>
    <property type="evidence" value="ECO:0007669"/>
    <property type="project" value="InterPro"/>
</dbReference>
<evidence type="ECO:0000259" key="5">
    <source>
        <dbReference type="SMART" id="SM00858"/>
    </source>
</evidence>
<dbReference type="AlphaFoldDB" id="A0A8I1GGS8"/>
<feature type="signal peptide" evidence="4">
    <location>
        <begin position="1"/>
        <end position="22"/>
    </location>
</feature>
<keyword evidence="4" id="KW-1005">Bacterial flagellum biogenesis</keyword>
<comment type="subcellular location">
    <subcellularLocation>
        <location evidence="1 4">Periplasm</location>
    </subcellularLocation>
</comment>
<dbReference type="GO" id="GO:0042597">
    <property type="term" value="C:periplasmic space"/>
    <property type="evidence" value="ECO:0007669"/>
    <property type="project" value="UniProtKB-SubCell"/>
</dbReference>
<dbReference type="Gene3D" id="3.90.1210.10">
    <property type="entry name" value="Antifreeze-like/N-acetylneuraminic acid synthase C-terminal domain"/>
    <property type="match status" value="1"/>
</dbReference>
<name>A0A8I1GGS8_9HYPH</name>
<evidence type="ECO:0000256" key="3">
    <source>
        <dbReference type="ARBA" id="ARBA00022764"/>
    </source>
</evidence>
<evidence type="ECO:0000256" key="4">
    <source>
        <dbReference type="RuleBase" id="RU362063"/>
    </source>
</evidence>
<accession>A0A8I1GGS8</accession>
<feature type="domain" description="SAF" evidence="5">
    <location>
        <begin position="27"/>
        <end position="89"/>
    </location>
</feature>
<evidence type="ECO:0000256" key="2">
    <source>
        <dbReference type="ARBA" id="ARBA00022729"/>
    </source>
</evidence>
<dbReference type="Proteomes" id="UP000623250">
    <property type="component" value="Unassembled WGS sequence"/>
</dbReference>
<keyword evidence="6" id="KW-0969">Cilium</keyword>
<dbReference type="RefSeq" id="WP_037234078.1">
    <property type="nucleotide sequence ID" value="NZ_JAEMUK010000015.1"/>
</dbReference>
<dbReference type="InterPro" id="IPR017585">
    <property type="entry name" value="SAF_FlgA"/>
</dbReference>
<comment type="similarity">
    <text evidence="4">Belongs to the FlgA family.</text>
</comment>
<dbReference type="Gene3D" id="2.30.30.760">
    <property type="match status" value="1"/>
</dbReference>
<feature type="chain" id="PRO_5034339973" description="Flagella basal body P-ring formation protein FlgA" evidence="4">
    <location>
        <begin position="23"/>
        <end position="151"/>
    </location>
</feature>
<dbReference type="EMBL" id="JAEMUK010000015">
    <property type="protein sequence ID" value="MBJ7543651.1"/>
    <property type="molecule type" value="Genomic_DNA"/>
</dbReference>
<dbReference type="InterPro" id="IPR013974">
    <property type="entry name" value="SAF"/>
</dbReference>
<keyword evidence="6" id="KW-0966">Cell projection</keyword>
<organism evidence="6 7">
    <name type="scientific">Rhodomicrobium udaipurense</name>
    <dbReference type="NCBI Taxonomy" id="1202716"/>
    <lineage>
        <taxon>Bacteria</taxon>
        <taxon>Pseudomonadati</taxon>
        <taxon>Pseudomonadota</taxon>
        <taxon>Alphaproteobacteria</taxon>
        <taxon>Hyphomicrobiales</taxon>
        <taxon>Hyphomicrobiaceae</taxon>
        <taxon>Rhodomicrobium</taxon>
    </lineage>
</organism>
<dbReference type="SMART" id="SM00858">
    <property type="entry name" value="SAF"/>
    <property type="match status" value="1"/>
</dbReference>
<comment type="caution">
    <text evidence="6">The sequence shown here is derived from an EMBL/GenBank/DDBJ whole genome shotgun (WGS) entry which is preliminary data.</text>
</comment>
<dbReference type="InterPro" id="IPR039246">
    <property type="entry name" value="Flagellar_FlgA"/>
</dbReference>
<comment type="function">
    <text evidence="4">Involved in the assembly process of the P-ring formation. It may associate with FlgF on the rod constituting a structure essential for the P-ring assembly or may act as a modulator protein for the P-ring assembly.</text>
</comment>
<dbReference type="CDD" id="cd11614">
    <property type="entry name" value="SAF_CpaB_FlgA_like"/>
    <property type="match status" value="1"/>
</dbReference>
<evidence type="ECO:0000313" key="6">
    <source>
        <dbReference type="EMBL" id="MBJ7543651.1"/>
    </source>
</evidence>
<dbReference type="PANTHER" id="PTHR36307:SF1">
    <property type="entry name" value="FLAGELLA BASAL BODY P-RING FORMATION PROTEIN FLGA"/>
    <property type="match status" value="1"/>
</dbReference>
<dbReference type="NCBIfam" id="TIGR03170">
    <property type="entry name" value="flgA_cterm"/>
    <property type="match status" value="1"/>
</dbReference>
<keyword evidence="2 4" id="KW-0732">Signal</keyword>
<keyword evidence="7" id="KW-1185">Reference proteome</keyword>
<proteinExistence type="inferred from homology"/>
<gene>
    <name evidence="6" type="primary">flgA</name>
    <name evidence="6" type="ORF">JDN41_08770</name>
</gene>
<reference evidence="6 7" key="1">
    <citation type="submission" date="2020-12" db="EMBL/GenBank/DDBJ databases">
        <title>Revised draft genomes of Rhodomicrobium vannielii ATCC 17100 and Rhodomicrobium udaipurense JA643.</title>
        <authorList>
            <person name="Conners E.M."/>
            <person name="Davenport E.J."/>
            <person name="Bose A."/>
        </authorList>
    </citation>
    <scope>NUCLEOTIDE SEQUENCE [LARGE SCALE GENOMIC DNA]</scope>
    <source>
        <strain evidence="6 7">JA643</strain>
    </source>
</reference>
<evidence type="ECO:0000313" key="7">
    <source>
        <dbReference type="Proteomes" id="UP000623250"/>
    </source>
</evidence>
<dbReference type="Pfam" id="PF13144">
    <property type="entry name" value="ChapFlgA"/>
    <property type="match status" value="1"/>
</dbReference>
<protein>
    <recommendedName>
        <fullName evidence="4">Flagella basal body P-ring formation protein FlgA</fullName>
    </recommendedName>
</protein>
<keyword evidence="6" id="KW-0282">Flagellum</keyword>
<keyword evidence="3 4" id="KW-0574">Periplasm</keyword>
<evidence type="ECO:0000256" key="1">
    <source>
        <dbReference type="ARBA" id="ARBA00004418"/>
    </source>
</evidence>
<sequence length="151" mass="15741">MKSVMITAAVAAPFFLAAPSLAEEGGRIVPVPKRALYPGDVITEEMLTSKQLSENENASAFITEASGVVGKTSRRTLLPGLPIPKVAIREPVVVRQGKAVSLVYESDTVRITGLAMALQSGSVGETISARNPDSGVVIHGVVMADGSVRVN</sequence>